<reference evidence="1 2" key="1">
    <citation type="journal article" date="2015" name="Genome Announc.">
        <title>Expanding the biotechnology potential of lactobacilli through comparative genomics of 213 strains and associated genera.</title>
        <authorList>
            <person name="Sun Z."/>
            <person name="Harris H.M."/>
            <person name="McCann A."/>
            <person name="Guo C."/>
            <person name="Argimon S."/>
            <person name="Zhang W."/>
            <person name="Yang X."/>
            <person name="Jeffery I.B."/>
            <person name="Cooney J.C."/>
            <person name="Kagawa T.F."/>
            <person name="Liu W."/>
            <person name="Song Y."/>
            <person name="Salvetti E."/>
            <person name="Wrobel A."/>
            <person name="Rasinkangas P."/>
            <person name="Parkhill J."/>
            <person name="Rea M.C."/>
            <person name="O'Sullivan O."/>
            <person name="Ritari J."/>
            <person name="Douillard F.P."/>
            <person name="Paul Ross R."/>
            <person name="Yang R."/>
            <person name="Briner A.E."/>
            <person name="Felis G.E."/>
            <person name="de Vos W.M."/>
            <person name="Barrangou R."/>
            <person name="Klaenhammer T.R."/>
            <person name="Caufield P.W."/>
            <person name="Cui Y."/>
            <person name="Zhang H."/>
            <person name="O'Toole P.W."/>
        </authorList>
    </citation>
    <scope>NUCLEOTIDE SEQUENCE [LARGE SCALE GENOMIC DNA]</scope>
    <source>
        <strain evidence="1 2">DSM 16041</strain>
    </source>
</reference>
<proteinExistence type="predicted"/>
<evidence type="ECO:0000313" key="2">
    <source>
        <dbReference type="Proteomes" id="UP000051883"/>
    </source>
</evidence>
<name>A0ABR5NYY9_9LACO</name>
<evidence type="ECO:0008006" key="3">
    <source>
        <dbReference type="Google" id="ProtNLM"/>
    </source>
</evidence>
<gene>
    <name evidence="1" type="ORF">FC31_GL000617</name>
</gene>
<accession>A0ABR5NYY9</accession>
<protein>
    <recommendedName>
        <fullName evidence="3">Gram-positive signal peptide protein, YSIRK family</fullName>
    </recommendedName>
</protein>
<evidence type="ECO:0000313" key="1">
    <source>
        <dbReference type="EMBL" id="KRK59505.1"/>
    </source>
</evidence>
<dbReference type="Pfam" id="PF11240">
    <property type="entry name" value="DUF3042"/>
    <property type="match status" value="1"/>
</dbReference>
<dbReference type="EMBL" id="AZDK01000019">
    <property type="protein sequence ID" value="KRK59505.1"/>
    <property type="molecule type" value="Genomic_DNA"/>
</dbReference>
<sequence length="66" mass="7329">MINKEGYLMKQVTKGFLIGTASTLAAIASGAVAFHKTVIKPVEEEEIKFDENRRAANRKNRSAHQL</sequence>
<organism evidence="1 2">
    <name type="scientific">Limosilactobacillus antri DSM 16041</name>
    <dbReference type="NCBI Taxonomy" id="525309"/>
    <lineage>
        <taxon>Bacteria</taxon>
        <taxon>Bacillati</taxon>
        <taxon>Bacillota</taxon>
        <taxon>Bacilli</taxon>
        <taxon>Lactobacillales</taxon>
        <taxon>Lactobacillaceae</taxon>
        <taxon>Limosilactobacillus</taxon>
    </lineage>
</organism>
<comment type="caution">
    <text evidence="1">The sequence shown here is derived from an EMBL/GenBank/DDBJ whole genome shotgun (WGS) entry which is preliminary data.</text>
</comment>
<keyword evidence="2" id="KW-1185">Reference proteome</keyword>
<dbReference type="Proteomes" id="UP000051883">
    <property type="component" value="Unassembled WGS sequence"/>
</dbReference>
<dbReference type="InterPro" id="IPR021402">
    <property type="entry name" value="DUF3042"/>
</dbReference>